<protein>
    <submittedName>
        <fullName evidence="5">Matrix-remodeling-associated protein 7</fullName>
    </submittedName>
</protein>
<reference evidence="5" key="1">
    <citation type="submission" date="2025-08" db="UniProtKB">
        <authorList>
            <consortium name="RefSeq"/>
        </authorList>
    </citation>
    <scope>IDENTIFICATION</scope>
    <source>
        <strain evidence="5">11010-0011.00</strain>
        <tissue evidence="5">Whole body</tissue>
    </source>
</reference>
<sequence>MQEILYSLDGIFFGLSGYYLAALLVSALIALYFTNFFKDDEQEDEGLGADEVRLEDDPKIQAQLRARLQSEIDDDEAYEDELLSDSETEQGSGGTAAKSPYHYNHLVSKFKTKRYQRKLEKNLTPKQMEEERRIESEQLAAIFDLLRKQEAELNLNGMSEVDLKEQVKLYR</sequence>
<gene>
    <name evidence="5" type="primary">LOC115622878</name>
</gene>
<evidence type="ECO:0000256" key="1">
    <source>
        <dbReference type="SAM" id="MobiDB-lite"/>
    </source>
</evidence>
<feature type="compositionally biased region" description="Acidic residues" evidence="1">
    <location>
        <begin position="77"/>
        <end position="88"/>
    </location>
</feature>
<feature type="domain" description="Matrix-remodeling-associated protein 7 helical" evidence="3">
    <location>
        <begin position="111"/>
        <end position="170"/>
    </location>
</feature>
<dbReference type="OrthoDB" id="5983600at2759"/>
<dbReference type="GeneID" id="115622878"/>
<keyword evidence="4" id="KW-1185">Reference proteome</keyword>
<evidence type="ECO:0000259" key="3">
    <source>
        <dbReference type="Pfam" id="PF25473"/>
    </source>
</evidence>
<proteinExistence type="predicted"/>
<keyword evidence="2" id="KW-1133">Transmembrane helix</keyword>
<dbReference type="PANTHER" id="PTHR21845:SF2">
    <property type="entry name" value="MATRIX-REMODELING-ASSOCIATED PROTEIN 7"/>
    <property type="match status" value="1"/>
</dbReference>
<dbReference type="InterPro" id="IPR026622">
    <property type="entry name" value="Mxra7"/>
</dbReference>
<dbReference type="InterPro" id="IPR057534">
    <property type="entry name" value="MXRA7_helical"/>
</dbReference>
<keyword evidence="2" id="KW-0472">Membrane</keyword>
<evidence type="ECO:0000256" key="2">
    <source>
        <dbReference type="SAM" id="Phobius"/>
    </source>
</evidence>
<dbReference type="AlphaFoldDB" id="A0A6J2T7C4"/>
<dbReference type="PANTHER" id="PTHR21845">
    <property type="entry name" value="TRANSMEMBRANE ANCHOR PROTEIN 1"/>
    <property type="match status" value="1"/>
</dbReference>
<feature type="region of interest" description="Disordered" evidence="1">
    <location>
        <begin position="77"/>
        <end position="100"/>
    </location>
</feature>
<feature type="transmembrane region" description="Helical" evidence="2">
    <location>
        <begin position="12"/>
        <end position="33"/>
    </location>
</feature>
<organism evidence="4 5">
    <name type="scientific">Drosophila lebanonensis</name>
    <name type="common">Fruit fly</name>
    <name type="synonym">Scaptodrosophila lebanonensis</name>
    <dbReference type="NCBI Taxonomy" id="7225"/>
    <lineage>
        <taxon>Eukaryota</taxon>
        <taxon>Metazoa</taxon>
        <taxon>Ecdysozoa</taxon>
        <taxon>Arthropoda</taxon>
        <taxon>Hexapoda</taxon>
        <taxon>Insecta</taxon>
        <taxon>Pterygota</taxon>
        <taxon>Neoptera</taxon>
        <taxon>Endopterygota</taxon>
        <taxon>Diptera</taxon>
        <taxon>Brachycera</taxon>
        <taxon>Muscomorpha</taxon>
        <taxon>Ephydroidea</taxon>
        <taxon>Drosophilidae</taxon>
        <taxon>Scaptodrosophila</taxon>
    </lineage>
</organism>
<evidence type="ECO:0000313" key="5">
    <source>
        <dbReference type="RefSeq" id="XP_030372831.1"/>
    </source>
</evidence>
<accession>A0A6J2T7C4</accession>
<dbReference type="Proteomes" id="UP000504634">
    <property type="component" value="Unplaced"/>
</dbReference>
<name>A0A6J2T7C4_DROLE</name>
<evidence type="ECO:0000313" key="4">
    <source>
        <dbReference type="Proteomes" id="UP000504634"/>
    </source>
</evidence>
<keyword evidence="2" id="KW-0812">Transmembrane</keyword>
<dbReference type="RefSeq" id="XP_030372831.1">
    <property type="nucleotide sequence ID" value="XM_030516971.1"/>
</dbReference>
<dbReference type="Pfam" id="PF25473">
    <property type="entry name" value="MXRA7_helical"/>
    <property type="match status" value="1"/>
</dbReference>